<sequence length="77" mass="8996">EQKVQIAFQFSSDRVSDFIQRFLKQNDDAQLKTDLQNRCGELRDVQIKFSELSKIRQLPDENVQKVSERIIALAEEA</sequence>
<evidence type="ECO:0000313" key="2">
    <source>
        <dbReference type="Proteomes" id="UP001164746"/>
    </source>
</evidence>
<gene>
    <name evidence="1" type="ORF">MAR_001814</name>
</gene>
<evidence type="ECO:0000313" key="1">
    <source>
        <dbReference type="EMBL" id="WAR19976.1"/>
    </source>
</evidence>
<organism evidence="1 2">
    <name type="scientific">Mya arenaria</name>
    <name type="common">Soft-shell clam</name>
    <dbReference type="NCBI Taxonomy" id="6604"/>
    <lineage>
        <taxon>Eukaryota</taxon>
        <taxon>Metazoa</taxon>
        <taxon>Spiralia</taxon>
        <taxon>Lophotrochozoa</taxon>
        <taxon>Mollusca</taxon>
        <taxon>Bivalvia</taxon>
        <taxon>Autobranchia</taxon>
        <taxon>Heteroconchia</taxon>
        <taxon>Euheterodonta</taxon>
        <taxon>Imparidentia</taxon>
        <taxon>Neoheterodontei</taxon>
        <taxon>Myida</taxon>
        <taxon>Myoidea</taxon>
        <taxon>Myidae</taxon>
        <taxon>Mya</taxon>
    </lineage>
</organism>
<name>A0ABY7FL83_MYAAR</name>
<keyword evidence="2" id="KW-1185">Reference proteome</keyword>
<dbReference type="Proteomes" id="UP001164746">
    <property type="component" value="Chromosome 11"/>
</dbReference>
<protein>
    <submittedName>
        <fullName evidence="1">Uncharacterized protein</fullName>
    </submittedName>
</protein>
<dbReference type="EMBL" id="CP111022">
    <property type="protein sequence ID" value="WAR19976.1"/>
    <property type="molecule type" value="Genomic_DNA"/>
</dbReference>
<feature type="non-terminal residue" evidence="1">
    <location>
        <position position="77"/>
    </location>
</feature>
<accession>A0ABY7FL83</accession>
<reference evidence="1" key="1">
    <citation type="submission" date="2022-11" db="EMBL/GenBank/DDBJ databases">
        <title>Centuries of genome instability and evolution in soft-shell clam transmissible cancer (bioRxiv).</title>
        <authorList>
            <person name="Hart S.F.M."/>
            <person name="Yonemitsu M.A."/>
            <person name="Giersch R.M."/>
            <person name="Beal B.F."/>
            <person name="Arriagada G."/>
            <person name="Davis B.W."/>
            <person name="Ostrander E.A."/>
            <person name="Goff S.P."/>
            <person name="Metzger M.J."/>
        </authorList>
    </citation>
    <scope>NUCLEOTIDE SEQUENCE</scope>
    <source>
        <strain evidence="1">MELC-2E11</strain>
        <tissue evidence="1">Siphon/mantle</tissue>
    </source>
</reference>
<proteinExistence type="predicted"/>